<protein>
    <submittedName>
        <fullName evidence="1">Uncharacterized protein</fullName>
    </submittedName>
</protein>
<dbReference type="STRING" id="56107.Cylst_3680"/>
<proteinExistence type="predicted"/>
<evidence type="ECO:0000313" key="2">
    <source>
        <dbReference type="Proteomes" id="UP000010475"/>
    </source>
</evidence>
<sequence>MQNSFFYLLFLGGIRQGAEYKKAIASKIEVCYQLPPNYYDCLKDS</sequence>
<dbReference type="EMBL" id="CP003642">
    <property type="protein sequence ID" value="AFZ25804.1"/>
    <property type="molecule type" value="Genomic_DNA"/>
</dbReference>
<dbReference type="KEGG" id="csg:Cylst_3680"/>
<name>K9X162_9NOST</name>
<dbReference type="AlphaFoldDB" id="K9X162"/>
<dbReference type="HOGENOM" id="CLU_3198826_0_0_3"/>
<accession>K9X162</accession>
<dbReference type="Proteomes" id="UP000010475">
    <property type="component" value="Chromosome"/>
</dbReference>
<gene>
    <name evidence="1" type="ORF">Cylst_3680</name>
</gene>
<reference evidence="1 2" key="1">
    <citation type="submission" date="2012-06" db="EMBL/GenBank/DDBJ databases">
        <title>Finished chromosome of genome of Cylindrospermum stagnale PCC 7417.</title>
        <authorList>
            <consortium name="US DOE Joint Genome Institute"/>
            <person name="Gugger M."/>
            <person name="Coursin T."/>
            <person name="Rippka R."/>
            <person name="Tandeau De Marsac N."/>
            <person name="Huntemann M."/>
            <person name="Wei C.-L."/>
            <person name="Han J."/>
            <person name="Detter J.C."/>
            <person name="Han C."/>
            <person name="Tapia R."/>
            <person name="Chen A."/>
            <person name="Kyrpides N."/>
            <person name="Mavromatis K."/>
            <person name="Markowitz V."/>
            <person name="Szeto E."/>
            <person name="Ivanova N."/>
            <person name="Pagani I."/>
            <person name="Pati A."/>
            <person name="Goodwin L."/>
            <person name="Nordberg H.P."/>
            <person name="Cantor M.N."/>
            <person name="Hua S.X."/>
            <person name="Woyke T."/>
            <person name="Kerfeld C.A."/>
        </authorList>
    </citation>
    <scope>NUCLEOTIDE SEQUENCE [LARGE SCALE GENOMIC DNA]</scope>
    <source>
        <strain evidence="1 2">PCC 7417</strain>
    </source>
</reference>
<evidence type="ECO:0000313" key="1">
    <source>
        <dbReference type="EMBL" id="AFZ25804.1"/>
    </source>
</evidence>
<keyword evidence="2" id="KW-1185">Reference proteome</keyword>
<organism evidence="1 2">
    <name type="scientific">Cylindrospermum stagnale PCC 7417</name>
    <dbReference type="NCBI Taxonomy" id="56107"/>
    <lineage>
        <taxon>Bacteria</taxon>
        <taxon>Bacillati</taxon>
        <taxon>Cyanobacteriota</taxon>
        <taxon>Cyanophyceae</taxon>
        <taxon>Nostocales</taxon>
        <taxon>Nostocaceae</taxon>
        <taxon>Cylindrospermum</taxon>
    </lineage>
</organism>